<dbReference type="PRINTS" id="PR00326">
    <property type="entry name" value="GTP1OBG"/>
</dbReference>
<dbReference type="GO" id="GO:0019898">
    <property type="term" value="C:extrinsic component of membrane"/>
    <property type="evidence" value="ECO:0007669"/>
    <property type="project" value="InterPro"/>
</dbReference>
<dbReference type="InterPro" id="IPR023222">
    <property type="entry name" value="PsbQ-like_dom_sf"/>
</dbReference>
<dbReference type="AlphaFoldDB" id="A0A7S4FYQ0"/>
<dbReference type="SUPFAM" id="SSF101112">
    <property type="entry name" value="Oxygen-evolving enhancer protein 3"/>
    <property type="match status" value="1"/>
</dbReference>
<gene>
    <name evidence="7" type="ORF">EGYM00163_LOCUS30769</name>
</gene>
<organism evidence="7">
    <name type="scientific">Eutreptiella gymnastica</name>
    <dbReference type="NCBI Taxonomy" id="73025"/>
    <lineage>
        <taxon>Eukaryota</taxon>
        <taxon>Discoba</taxon>
        <taxon>Euglenozoa</taxon>
        <taxon>Euglenida</taxon>
        <taxon>Spirocuta</taxon>
        <taxon>Euglenophyceae</taxon>
        <taxon>Eutreptiales</taxon>
        <taxon>Eutreptiaceae</taxon>
        <taxon>Eutreptiella</taxon>
    </lineage>
</organism>
<dbReference type="Gene3D" id="3.40.50.300">
    <property type="entry name" value="P-loop containing nucleotide triphosphate hydrolases"/>
    <property type="match status" value="1"/>
</dbReference>
<dbReference type="EMBL" id="HBJA01088350">
    <property type="protein sequence ID" value="CAE0819599.1"/>
    <property type="molecule type" value="Transcribed_RNA"/>
</dbReference>
<dbReference type="GO" id="GO:0016887">
    <property type="term" value="F:ATP hydrolysis activity"/>
    <property type="evidence" value="ECO:0007669"/>
    <property type="project" value="TreeGrafter"/>
</dbReference>
<keyword evidence="4 5" id="KW-0472">Membrane</keyword>
<dbReference type="GO" id="GO:0005737">
    <property type="term" value="C:cytoplasm"/>
    <property type="evidence" value="ECO:0007669"/>
    <property type="project" value="TreeGrafter"/>
</dbReference>
<proteinExistence type="predicted"/>
<reference evidence="7" key="1">
    <citation type="submission" date="2021-01" db="EMBL/GenBank/DDBJ databases">
        <authorList>
            <person name="Corre E."/>
            <person name="Pelletier E."/>
            <person name="Niang G."/>
            <person name="Scheremetjew M."/>
            <person name="Finn R."/>
            <person name="Kale V."/>
            <person name="Holt S."/>
            <person name="Cochrane G."/>
            <person name="Meng A."/>
            <person name="Brown T."/>
            <person name="Cohen L."/>
        </authorList>
    </citation>
    <scope>NUCLEOTIDE SEQUENCE</scope>
    <source>
        <strain evidence="7">CCMP1594</strain>
    </source>
</reference>
<dbReference type="PROSITE" id="PS51710">
    <property type="entry name" value="G_OBG"/>
    <property type="match status" value="1"/>
</dbReference>
<dbReference type="GO" id="GO:0005509">
    <property type="term" value="F:calcium ion binding"/>
    <property type="evidence" value="ECO:0007669"/>
    <property type="project" value="InterPro"/>
</dbReference>
<feature type="transmembrane region" description="Helical" evidence="5">
    <location>
        <begin position="238"/>
        <end position="258"/>
    </location>
</feature>
<feature type="transmembrane region" description="Helical" evidence="5">
    <location>
        <begin position="207"/>
        <end position="226"/>
    </location>
</feature>
<evidence type="ECO:0000256" key="4">
    <source>
        <dbReference type="ARBA" id="ARBA00023136"/>
    </source>
</evidence>
<name>A0A7S4FYQ0_9EUGL</name>
<dbReference type="SUPFAM" id="SSF52540">
    <property type="entry name" value="P-loop containing nucleoside triphosphate hydrolases"/>
    <property type="match status" value="1"/>
</dbReference>
<dbReference type="Pfam" id="PF01926">
    <property type="entry name" value="MMR_HSR1"/>
    <property type="match status" value="1"/>
</dbReference>
<feature type="domain" description="OBG-type G" evidence="6">
    <location>
        <begin position="1"/>
        <end position="203"/>
    </location>
</feature>
<sequence length="438" mass="48416">MTKCSIPAENFPFCTINPNSTRVYVPDERFDWLVEQHKPKSEVQPFLEIVDIAGLVKGAAVGEGLGNAFLSHIKAVDGIIHVMRAFDDPDIVHVEEDVNPVRDIEIITSELRMKDIEFMENKHAELMRGKTKANSTPLAKKEWETEVATVEKILAWLKDGKEVRNGMSQWNTKDVAHLNEYMLLTAKPVVYVINLSENDYKRKGECLFFFGLFFFSSFLNMSYYNLDQTQAPQGMSTLKQVAVIVPCFVLGCVGALALTSPNAAVQNNVMRAIPTQAATAVAATAAAAMAANPAMAAASAVDTFDFRSVKSGYDIIYEARDLDLPQGTRDGLDQARDSATAKARIAESAARLDKVGAAIEKQYWVNGREELRRFLGTLRFDINTLAATSPPSTAKKLLATKKDMFDNIDKMDFAMRSKNQAAAAKAYDTVVKQMATFL</sequence>
<dbReference type="InterPro" id="IPR008797">
    <property type="entry name" value="PSII_PsbQ"/>
</dbReference>
<dbReference type="Pfam" id="PF05757">
    <property type="entry name" value="PsbQ"/>
    <property type="match status" value="1"/>
</dbReference>
<dbReference type="PANTHER" id="PTHR23305:SF11">
    <property type="entry name" value="OBG-LIKE ATPASE 1"/>
    <property type="match status" value="1"/>
</dbReference>
<dbReference type="PANTHER" id="PTHR23305">
    <property type="entry name" value="OBG GTPASE FAMILY"/>
    <property type="match status" value="1"/>
</dbReference>
<keyword evidence="2" id="KW-0547">Nucleotide-binding</keyword>
<dbReference type="GO" id="GO:0015979">
    <property type="term" value="P:photosynthesis"/>
    <property type="evidence" value="ECO:0007669"/>
    <property type="project" value="InterPro"/>
</dbReference>
<protein>
    <recommendedName>
        <fullName evidence="6">OBG-type G domain-containing protein</fullName>
    </recommendedName>
</protein>
<keyword evidence="5" id="KW-0812">Transmembrane</keyword>
<evidence type="ECO:0000256" key="5">
    <source>
        <dbReference type="SAM" id="Phobius"/>
    </source>
</evidence>
<keyword evidence="3" id="KW-0793">Thylakoid</keyword>
<evidence type="ECO:0000256" key="3">
    <source>
        <dbReference type="ARBA" id="ARBA00023078"/>
    </source>
</evidence>
<comment type="subcellular location">
    <subcellularLocation>
        <location evidence="1">Membrane</location>
    </subcellularLocation>
</comment>
<dbReference type="GO" id="GO:0005525">
    <property type="term" value="F:GTP binding"/>
    <property type="evidence" value="ECO:0007669"/>
    <property type="project" value="InterPro"/>
</dbReference>
<keyword evidence="5" id="KW-1133">Transmembrane helix</keyword>
<evidence type="ECO:0000259" key="6">
    <source>
        <dbReference type="PROSITE" id="PS51710"/>
    </source>
</evidence>
<accession>A0A7S4FYQ0</accession>
<dbReference type="InterPro" id="IPR031167">
    <property type="entry name" value="G_OBG"/>
</dbReference>
<evidence type="ECO:0000313" key="7">
    <source>
        <dbReference type="EMBL" id="CAE0819599.1"/>
    </source>
</evidence>
<dbReference type="InterPro" id="IPR006073">
    <property type="entry name" value="GTP-bd"/>
</dbReference>
<evidence type="ECO:0000256" key="2">
    <source>
        <dbReference type="ARBA" id="ARBA00022741"/>
    </source>
</evidence>
<dbReference type="InterPro" id="IPR027417">
    <property type="entry name" value="P-loop_NTPase"/>
</dbReference>
<dbReference type="Gene3D" id="1.20.120.290">
    <property type="entry name" value="Oxygen-evolving enhancer protein 3 (PsbQ), four-helix up-down bundle"/>
    <property type="match status" value="1"/>
</dbReference>
<evidence type="ECO:0000256" key="1">
    <source>
        <dbReference type="ARBA" id="ARBA00004370"/>
    </source>
</evidence>
<dbReference type="GO" id="GO:0009654">
    <property type="term" value="C:photosystem II oxygen evolving complex"/>
    <property type="evidence" value="ECO:0007669"/>
    <property type="project" value="InterPro"/>
</dbReference>